<dbReference type="RefSeq" id="WP_256552200.1">
    <property type="nucleotide sequence ID" value="NZ_CP101751.1"/>
</dbReference>
<sequence>MKDKIVFYAFGVLILIILVLNIQMYFLKRELNTALETQIEELERLKEQNIKRLDSITLLEKKKIAAIDEKEKLLYDNIARAKENNMRYEQIKKNIRNTDDADSLARQLTNRYAER</sequence>
<accession>A0ABY5IYI1</accession>
<evidence type="ECO:0000256" key="1">
    <source>
        <dbReference type="SAM" id="Phobius"/>
    </source>
</evidence>
<dbReference type="EMBL" id="CP101751">
    <property type="protein sequence ID" value="UUC46536.1"/>
    <property type="molecule type" value="Genomic_DNA"/>
</dbReference>
<evidence type="ECO:0000313" key="2">
    <source>
        <dbReference type="EMBL" id="UUC46536.1"/>
    </source>
</evidence>
<reference evidence="2" key="1">
    <citation type="submission" date="2022-07" db="EMBL/GenBank/DDBJ databases">
        <title>Isolation, identification, and degradation of a PFOSA degrading strain from sewage treatment plant.</title>
        <authorList>
            <person name="Zhang L."/>
            <person name="Huo Y."/>
        </authorList>
    </citation>
    <scope>NUCLEOTIDE SEQUENCE</scope>
    <source>
        <strain evidence="2">C1</strain>
    </source>
</reference>
<protein>
    <submittedName>
        <fullName evidence="2">Uncharacterized protein</fullName>
    </submittedName>
</protein>
<proteinExistence type="predicted"/>
<keyword evidence="1" id="KW-0472">Membrane</keyword>
<dbReference type="Proteomes" id="UP001059844">
    <property type="component" value="Chromosome"/>
</dbReference>
<keyword evidence="1" id="KW-1133">Transmembrane helix</keyword>
<feature type="transmembrane region" description="Helical" evidence="1">
    <location>
        <begin position="6"/>
        <end position="27"/>
    </location>
</feature>
<organism evidence="2 3">
    <name type="scientific">Flavobacterium cerinum</name>
    <dbReference type="NCBI Taxonomy" id="2502784"/>
    <lineage>
        <taxon>Bacteria</taxon>
        <taxon>Pseudomonadati</taxon>
        <taxon>Bacteroidota</taxon>
        <taxon>Flavobacteriia</taxon>
        <taxon>Flavobacteriales</taxon>
        <taxon>Flavobacteriaceae</taxon>
        <taxon>Flavobacterium</taxon>
    </lineage>
</organism>
<evidence type="ECO:0000313" key="3">
    <source>
        <dbReference type="Proteomes" id="UP001059844"/>
    </source>
</evidence>
<name>A0ABY5IYI1_9FLAO</name>
<gene>
    <name evidence="2" type="ORF">NOX80_04880</name>
</gene>
<keyword evidence="1" id="KW-0812">Transmembrane</keyword>
<keyword evidence="3" id="KW-1185">Reference proteome</keyword>